<accession>A0ABS3TD14</accession>
<feature type="domain" description="Bacterial bifunctional deaminase-reductase C-terminal" evidence="1">
    <location>
        <begin position="3"/>
        <end position="170"/>
    </location>
</feature>
<evidence type="ECO:0000313" key="3">
    <source>
        <dbReference type="Proteomes" id="UP000670527"/>
    </source>
</evidence>
<dbReference type="PANTHER" id="PTHR38011">
    <property type="entry name" value="DIHYDROFOLATE REDUCTASE FAMILY PROTEIN (AFU_ORTHOLOGUE AFUA_8G06820)"/>
    <property type="match status" value="1"/>
</dbReference>
<sequence length="181" mass="20186">MSKVAVAMYLTLDGVMENPAWTAPYFDEEVSYFQQEVMYDCDALLLGRVTYQAFAAAWPAMPDAPGADRMNSLLKFMASITLTATAWNATLLRGDVPAAVRQLKQQPHQNLLVYDSGRLVRTLMQHNLIDEYRLMVHPLVLGNGQQLFTQGIAATLQLQEARPTGSGVLLLTYHPQRTKAE</sequence>
<reference evidence="2 3" key="1">
    <citation type="submission" date="2021-03" db="EMBL/GenBank/DDBJ databases">
        <authorList>
            <person name="Kim M.K."/>
        </authorList>
    </citation>
    <scope>NUCLEOTIDE SEQUENCE [LARGE SCALE GENOMIC DNA]</scope>
    <source>
        <strain evidence="2 3">BT507</strain>
    </source>
</reference>
<dbReference type="PANTHER" id="PTHR38011:SF11">
    <property type="entry name" value="2,5-DIAMINO-6-RIBOSYLAMINO-4(3H)-PYRIMIDINONE 5'-PHOSPHATE REDUCTASE"/>
    <property type="match status" value="1"/>
</dbReference>
<dbReference type="Pfam" id="PF01872">
    <property type="entry name" value="RibD_C"/>
    <property type="match status" value="1"/>
</dbReference>
<dbReference type="EMBL" id="JAGETX010000005">
    <property type="protein sequence ID" value="MBO3271238.1"/>
    <property type="molecule type" value="Genomic_DNA"/>
</dbReference>
<dbReference type="RefSeq" id="WP_208307679.1">
    <property type="nucleotide sequence ID" value="NZ_JAGETX010000005.1"/>
</dbReference>
<gene>
    <name evidence="2" type="ORF">J4D97_11305</name>
</gene>
<proteinExistence type="predicted"/>
<name>A0ABS3TD14_9BACT</name>
<dbReference type="Gene3D" id="3.40.430.10">
    <property type="entry name" value="Dihydrofolate Reductase, subunit A"/>
    <property type="match status" value="1"/>
</dbReference>
<evidence type="ECO:0000313" key="2">
    <source>
        <dbReference type="EMBL" id="MBO3271238.1"/>
    </source>
</evidence>
<protein>
    <submittedName>
        <fullName evidence="2">Dihydrofolate reductase family protein</fullName>
    </submittedName>
</protein>
<dbReference type="InterPro" id="IPR002734">
    <property type="entry name" value="RibDG_C"/>
</dbReference>
<dbReference type="Proteomes" id="UP000670527">
    <property type="component" value="Unassembled WGS sequence"/>
</dbReference>
<keyword evidence="3" id="KW-1185">Reference proteome</keyword>
<dbReference type="InterPro" id="IPR050765">
    <property type="entry name" value="Riboflavin_Biosynth_HTPR"/>
</dbReference>
<comment type="caution">
    <text evidence="2">The sequence shown here is derived from an EMBL/GenBank/DDBJ whole genome shotgun (WGS) entry which is preliminary data.</text>
</comment>
<evidence type="ECO:0000259" key="1">
    <source>
        <dbReference type="Pfam" id="PF01872"/>
    </source>
</evidence>
<dbReference type="SUPFAM" id="SSF53597">
    <property type="entry name" value="Dihydrofolate reductase-like"/>
    <property type="match status" value="1"/>
</dbReference>
<dbReference type="InterPro" id="IPR024072">
    <property type="entry name" value="DHFR-like_dom_sf"/>
</dbReference>
<organism evidence="2 3">
    <name type="scientific">Hymenobacter defluvii</name>
    <dbReference type="NCBI Taxonomy" id="2054411"/>
    <lineage>
        <taxon>Bacteria</taxon>
        <taxon>Pseudomonadati</taxon>
        <taxon>Bacteroidota</taxon>
        <taxon>Cytophagia</taxon>
        <taxon>Cytophagales</taxon>
        <taxon>Hymenobacteraceae</taxon>
        <taxon>Hymenobacter</taxon>
    </lineage>
</organism>